<dbReference type="Proteomes" id="UP000218113">
    <property type="component" value="Unassembled WGS sequence"/>
</dbReference>
<dbReference type="InterPro" id="IPR036291">
    <property type="entry name" value="NAD(P)-bd_dom_sf"/>
</dbReference>
<dbReference type="SUPFAM" id="SSF51735">
    <property type="entry name" value="NAD(P)-binding Rossmann-fold domains"/>
    <property type="match status" value="1"/>
</dbReference>
<reference evidence="4" key="1">
    <citation type="submission" date="2017-08" db="EMBL/GenBank/DDBJ databases">
        <title>A dynamic microbial community with high functional redundancy inhabits the cold, oxic subseafloor aquifer.</title>
        <authorList>
            <person name="Tully B.J."/>
            <person name="Wheat C.G."/>
            <person name="Glazer B.T."/>
            <person name="Huber J.A."/>
        </authorList>
    </citation>
    <scope>NUCLEOTIDE SEQUENCE [LARGE SCALE GENOMIC DNA]</scope>
</reference>
<proteinExistence type="predicted"/>
<evidence type="ECO:0000313" key="4">
    <source>
        <dbReference type="Proteomes" id="UP000218113"/>
    </source>
</evidence>
<dbReference type="PANTHER" id="PTHR43377:SF1">
    <property type="entry name" value="BILIVERDIN REDUCTASE A"/>
    <property type="match status" value="1"/>
</dbReference>
<evidence type="ECO:0000259" key="2">
    <source>
        <dbReference type="Pfam" id="PF22725"/>
    </source>
</evidence>
<dbReference type="InterPro" id="IPR055170">
    <property type="entry name" value="GFO_IDH_MocA-like_dom"/>
</dbReference>
<name>A0A2A4SXT5_9DELT</name>
<protein>
    <submittedName>
        <fullName evidence="3">Dehydrogenase</fullName>
    </submittedName>
</protein>
<dbReference type="InterPro" id="IPR051450">
    <property type="entry name" value="Gfo/Idh/MocA_Oxidoreductases"/>
</dbReference>
<dbReference type="PANTHER" id="PTHR43377">
    <property type="entry name" value="BILIVERDIN REDUCTASE A"/>
    <property type="match status" value="1"/>
</dbReference>
<dbReference type="GO" id="GO:0000166">
    <property type="term" value="F:nucleotide binding"/>
    <property type="evidence" value="ECO:0007669"/>
    <property type="project" value="InterPro"/>
</dbReference>
<dbReference type="EMBL" id="NVSR01000103">
    <property type="protein sequence ID" value="PCI26078.1"/>
    <property type="molecule type" value="Genomic_DNA"/>
</dbReference>
<feature type="domain" description="GFO/IDH/MocA-like oxidoreductase" evidence="2">
    <location>
        <begin position="102"/>
        <end position="197"/>
    </location>
</feature>
<dbReference type="InterPro" id="IPR000683">
    <property type="entry name" value="Gfo/Idh/MocA-like_OxRdtase_N"/>
</dbReference>
<accession>A0A2A4SXT5</accession>
<organism evidence="3 4">
    <name type="scientific">SAR324 cluster bacterium</name>
    <dbReference type="NCBI Taxonomy" id="2024889"/>
    <lineage>
        <taxon>Bacteria</taxon>
        <taxon>Deltaproteobacteria</taxon>
        <taxon>SAR324 cluster</taxon>
    </lineage>
</organism>
<dbReference type="Gene3D" id="3.30.360.10">
    <property type="entry name" value="Dihydrodipicolinate Reductase, domain 2"/>
    <property type="match status" value="1"/>
</dbReference>
<dbReference type="AlphaFoldDB" id="A0A2A4SXT5"/>
<sequence>KFQFEKNTTDYKVLLQDNEINTLLITTQHNSHKKFVCESLQAGKHVFVEKPLAMNREELQEIEDVYQKHPGLQLLVGFNRRFSPHALKMKQLLETRISPLSMIMTVNAGQIPVDHWTQDPKRGGGRIIGEGCHFIDLLMFLVGQPITSVFAMKLGNSADQVIEDKMTIQLMFADGSMGTIHYFANGSKDIPKERLEVFSDGRVLQLDNFKRLVGFGFKNFKKMSTFIQDKGHNNEMKAFVHSIEEGTPSPISFEELKNTTLASFAAVESAEQQKLITI</sequence>
<dbReference type="SUPFAM" id="SSF55347">
    <property type="entry name" value="Glyceraldehyde-3-phosphate dehydrogenase-like, C-terminal domain"/>
    <property type="match status" value="1"/>
</dbReference>
<feature type="non-terminal residue" evidence="3">
    <location>
        <position position="1"/>
    </location>
</feature>
<dbReference type="Pfam" id="PF22725">
    <property type="entry name" value="GFO_IDH_MocA_C3"/>
    <property type="match status" value="1"/>
</dbReference>
<feature type="domain" description="Gfo/Idh/MocA-like oxidoreductase N-terminal" evidence="1">
    <location>
        <begin position="4"/>
        <end position="71"/>
    </location>
</feature>
<gene>
    <name evidence="3" type="ORF">COB67_10405</name>
</gene>
<dbReference type="Pfam" id="PF01408">
    <property type="entry name" value="GFO_IDH_MocA"/>
    <property type="match status" value="1"/>
</dbReference>
<evidence type="ECO:0000313" key="3">
    <source>
        <dbReference type="EMBL" id="PCI26078.1"/>
    </source>
</evidence>
<comment type="caution">
    <text evidence="3">The sequence shown here is derived from an EMBL/GenBank/DDBJ whole genome shotgun (WGS) entry which is preliminary data.</text>
</comment>
<evidence type="ECO:0000259" key="1">
    <source>
        <dbReference type="Pfam" id="PF01408"/>
    </source>
</evidence>
<dbReference type="Gene3D" id="3.40.50.720">
    <property type="entry name" value="NAD(P)-binding Rossmann-like Domain"/>
    <property type="match status" value="1"/>
</dbReference>